<feature type="compositionally biased region" description="Basic residues" evidence="1">
    <location>
        <begin position="298"/>
        <end position="314"/>
    </location>
</feature>
<evidence type="ECO:0000313" key="3">
    <source>
        <dbReference type="Proteomes" id="UP000799640"/>
    </source>
</evidence>
<evidence type="ECO:0000256" key="1">
    <source>
        <dbReference type="SAM" id="MobiDB-lite"/>
    </source>
</evidence>
<name>A0A6G1I5M0_9PEZI</name>
<protein>
    <submittedName>
        <fullName evidence="2">Uncharacterized protein</fullName>
    </submittedName>
</protein>
<evidence type="ECO:0000313" key="2">
    <source>
        <dbReference type="EMBL" id="KAF2403285.1"/>
    </source>
</evidence>
<accession>A0A6G1I5M0</accession>
<reference evidence="2" key="1">
    <citation type="journal article" date="2020" name="Stud. Mycol.">
        <title>101 Dothideomycetes genomes: a test case for predicting lifestyles and emergence of pathogens.</title>
        <authorList>
            <person name="Haridas S."/>
            <person name="Albert R."/>
            <person name="Binder M."/>
            <person name="Bloem J."/>
            <person name="Labutti K."/>
            <person name="Salamov A."/>
            <person name="Andreopoulos B."/>
            <person name="Baker S."/>
            <person name="Barry K."/>
            <person name="Bills G."/>
            <person name="Bluhm B."/>
            <person name="Cannon C."/>
            <person name="Castanera R."/>
            <person name="Culley D."/>
            <person name="Daum C."/>
            <person name="Ezra D."/>
            <person name="Gonzalez J."/>
            <person name="Henrissat B."/>
            <person name="Kuo A."/>
            <person name="Liang C."/>
            <person name="Lipzen A."/>
            <person name="Lutzoni F."/>
            <person name="Magnuson J."/>
            <person name="Mondo S."/>
            <person name="Nolan M."/>
            <person name="Ohm R."/>
            <person name="Pangilinan J."/>
            <person name="Park H.-J."/>
            <person name="Ramirez L."/>
            <person name="Alfaro M."/>
            <person name="Sun H."/>
            <person name="Tritt A."/>
            <person name="Yoshinaga Y."/>
            <person name="Zwiers L.-H."/>
            <person name="Turgeon B."/>
            <person name="Goodwin S."/>
            <person name="Spatafora J."/>
            <person name="Crous P."/>
            <person name="Grigoriev I."/>
        </authorList>
    </citation>
    <scope>NUCLEOTIDE SEQUENCE</scope>
    <source>
        <strain evidence="2">CBS 262.69</strain>
    </source>
</reference>
<proteinExistence type="predicted"/>
<dbReference type="AlphaFoldDB" id="A0A6G1I5M0"/>
<dbReference type="Proteomes" id="UP000799640">
    <property type="component" value="Unassembled WGS sequence"/>
</dbReference>
<dbReference type="Pfam" id="PF14223">
    <property type="entry name" value="Retrotran_gag_2"/>
    <property type="match status" value="1"/>
</dbReference>
<feature type="compositionally biased region" description="Basic and acidic residues" evidence="1">
    <location>
        <begin position="243"/>
        <end position="297"/>
    </location>
</feature>
<keyword evidence="3" id="KW-1185">Reference proteome</keyword>
<feature type="region of interest" description="Disordered" evidence="1">
    <location>
        <begin position="243"/>
        <end position="341"/>
    </location>
</feature>
<organism evidence="2 3">
    <name type="scientific">Trichodelitschia bisporula</name>
    <dbReference type="NCBI Taxonomy" id="703511"/>
    <lineage>
        <taxon>Eukaryota</taxon>
        <taxon>Fungi</taxon>
        <taxon>Dikarya</taxon>
        <taxon>Ascomycota</taxon>
        <taxon>Pezizomycotina</taxon>
        <taxon>Dothideomycetes</taxon>
        <taxon>Dothideomycetes incertae sedis</taxon>
        <taxon>Phaeotrichales</taxon>
        <taxon>Phaeotrichaceae</taxon>
        <taxon>Trichodelitschia</taxon>
    </lineage>
</organism>
<dbReference type="EMBL" id="ML996690">
    <property type="protein sequence ID" value="KAF2403285.1"/>
    <property type="molecule type" value="Genomic_DNA"/>
</dbReference>
<sequence length="341" mass="39614">MTSERSRVIFTLKSTADWRLWDAVIRDEPEPKNLLHTIDDKEGQLNIGRDDIPAEARKKVDNAAARAILRANLSIEQAEYVEGLTTAKDIYETLRKIHTSQSEAGVWQLLQQLINIIGMTDKTVDEKSQQLVRAQTELNKMALKDISVSKTFLSIFLSETWGLSTRRRSRSFRIRTRLILTALCRSWKRRSWNCRTGRKKRENQRIWLGYGQKRDDASIARSWDMKRECRDWLAMDEGKEWSKKQEGQRYRQSDERSQDWPAKSHESSGRRSNEPPWRRTRRTAAEAKRRTATEATRKLLRKSSRGRAKRLHLRRGSEGPGDSSRRTTGVDAGHGCNEAHL</sequence>
<gene>
    <name evidence="2" type="ORF">EJ06DRAFT_325909</name>
</gene>